<sequence length="180" mass="20393">MACKIVQSLCHVLSSIPDHNPSKLPEEAPEHCVTDGQQPNKAMPRLDVTEVGSEEMDICYEDMPLLELSQVGSEEMDHGHQVLDHDGLREDEIPCVGMRFEQLQMAHEFYVTYTKKVGFSTKIRTTTCDMITNQPINQAIHCKRDGFHVSRVKASTRKNRISAAGCKARIYVKFDKETQD</sequence>
<evidence type="ECO:0000313" key="4">
    <source>
        <dbReference type="Proteomes" id="UP000289738"/>
    </source>
</evidence>
<evidence type="ECO:0000259" key="2">
    <source>
        <dbReference type="Pfam" id="PF03101"/>
    </source>
</evidence>
<dbReference type="AlphaFoldDB" id="A0A444YRR5"/>
<keyword evidence="4" id="KW-1185">Reference proteome</keyword>
<proteinExistence type="predicted"/>
<name>A0A444YRR5_ARAHY</name>
<gene>
    <name evidence="3" type="ORF">Ahy_B06g084382</name>
</gene>
<dbReference type="Proteomes" id="UP000289738">
    <property type="component" value="Chromosome B06"/>
</dbReference>
<organism evidence="3 4">
    <name type="scientific">Arachis hypogaea</name>
    <name type="common">Peanut</name>
    <dbReference type="NCBI Taxonomy" id="3818"/>
    <lineage>
        <taxon>Eukaryota</taxon>
        <taxon>Viridiplantae</taxon>
        <taxon>Streptophyta</taxon>
        <taxon>Embryophyta</taxon>
        <taxon>Tracheophyta</taxon>
        <taxon>Spermatophyta</taxon>
        <taxon>Magnoliopsida</taxon>
        <taxon>eudicotyledons</taxon>
        <taxon>Gunneridae</taxon>
        <taxon>Pentapetalae</taxon>
        <taxon>rosids</taxon>
        <taxon>fabids</taxon>
        <taxon>Fabales</taxon>
        <taxon>Fabaceae</taxon>
        <taxon>Papilionoideae</taxon>
        <taxon>50 kb inversion clade</taxon>
        <taxon>dalbergioids sensu lato</taxon>
        <taxon>Dalbergieae</taxon>
        <taxon>Pterocarpus clade</taxon>
        <taxon>Arachis</taxon>
    </lineage>
</organism>
<feature type="compositionally biased region" description="Basic and acidic residues" evidence="1">
    <location>
        <begin position="21"/>
        <end position="33"/>
    </location>
</feature>
<accession>A0A444YRR5</accession>
<dbReference type="PANTHER" id="PTHR46328:SF30">
    <property type="entry name" value="OS04G0641500 PROTEIN"/>
    <property type="match status" value="1"/>
</dbReference>
<dbReference type="EMBL" id="SDMP01000016">
    <property type="protein sequence ID" value="RYR04609.1"/>
    <property type="molecule type" value="Genomic_DNA"/>
</dbReference>
<feature type="domain" description="FAR1" evidence="2">
    <location>
        <begin position="108"/>
        <end position="177"/>
    </location>
</feature>
<feature type="region of interest" description="Disordered" evidence="1">
    <location>
        <begin position="21"/>
        <end position="41"/>
    </location>
</feature>
<evidence type="ECO:0000256" key="1">
    <source>
        <dbReference type="SAM" id="MobiDB-lite"/>
    </source>
</evidence>
<reference evidence="3 4" key="1">
    <citation type="submission" date="2019-01" db="EMBL/GenBank/DDBJ databases">
        <title>Sequencing of cultivated peanut Arachis hypogaea provides insights into genome evolution and oil improvement.</title>
        <authorList>
            <person name="Chen X."/>
        </authorList>
    </citation>
    <scope>NUCLEOTIDE SEQUENCE [LARGE SCALE GENOMIC DNA]</scope>
    <source>
        <strain evidence="4">cv. Fuhuasheng</strain>
        <tissue evidence="3">Leaves</tissue>
    </source>
</reference>
<comment type="caution">
    <text evidence="3">The sequence shown here is derived from an EMBL/GenBank/DDBJ whole genome shotgun (WGS) entry which is preliminary data.</text>
</comment>
<dbReference type="PANTHER" id="PTHR46328">
    <property type="entry name" value="FAR-RED IMPAIRED RESPONSIVE (FAR1) FAMILY PROTEIN-RELATED"/>
    <property type="match status" value="1"/>
</dbReference>
<dbReference type="InterPro" id="IPR004330">
    <property type="entry name" value="FAR1_DNA_bnd_dom"/>
</dbReference>
<evidence type="ECO:0000313" key="3">
    <source>
        <dbReference type="EMBL" id="RYR04609.1"/>
    </source>
</evidence>
<dbReference type="Pfam" id="PF03101">
    <property type="entry name" value="FAR1"/>
    <property type="match status" value="1"/>
</dbReference>
<protein>
    <recommendedName>
        <fullName evidence="2">FAR1 domain-containing protein</fullName>
    </recommendedName>
</protein>